<comment type="caution">
    <text evidence="2">The sequence shown here is derived from an EMBL/GenBank/DDBJ whole genome shotgun (WGS) entry which is preliminary data.</text>
</comment>
<gene>
    <name evidence="2" type="ORF">EVOR1521_LOCUS28063</name>
</gene>
<sequence length="931" mass="101705">MPSRPSEPAEEDWRKPAGKAIAEQEKWATGPQLEGHLSSSSVQLNLLTFLRKQKLLATLHEGKDDLKTLAQLSPLQLHDTPDKSDKTDNKPDKADKPEKATKQAQKASKVTRGYKEMFDDTHAVMSLTHEGLYESGASMFWLLSGSTNANASDDTSLSFAEIDAWANLWFATKGGHADRLLAPVVFLGQVASAAKASKHQDIQLLFGHGAMQGWFLATARALEEAKGDVLVRLVEAALTVTLQLHLVDNPRKAALLQMNAASQQSSLAHLAPSFLTWLKHSLVVMSDKTATTKTCAGLEYGGKPAPKAVVECLCLAQDITGSHMKLKEMFKQAKKLSNESAVSDLASQLGMDTFKARDLLQYFAGITRFLLGRNNLADIQDFSVAFLESHFFKVVIAKLTVVLFGAVLASMHDDKATSLQIKKIAEIYIKPMEMFNLMQSEDDPVASVLAAVASAASADNTPQVVAYCELCVQLMDCTFDADLKSLLEESSSSSLSDIGKQIMNGNGLTTALGKEVSKWVKSMERPTSVIMPVPQRTTVSRLVTLCCLPARNLQYLSPLYTYLCVCTCCPPRSDSGKLQMTLVEKITVSDSDSKTAANVWQQVVNKRKALCTITALPEEGAKLATKLKATFATSPIRKSFKPKIGESHLLVVVSADLVSEPLDGWSHTTDKDRMERIGVCLDFCKKEFNGKGDLLLVFDGRCREARRHMEDSLGRDTLELVRVLEAPSGASDVTAELGPASKKMRCTSEHGFLKYNCNDAVEDLEWENMASLPNKKKLPLMSLTDKTNWLTNKAGSKASKAATPPDWDNEHGVPCFWQESKSTSFWASVVEGTRAGAILDMTASTQLAHAALDAQVKYHGISTATVHSKWLSAYCDNAMLKVVAAEENELANEVQTHFAGRLTEQSDSEEEEGDKKTADPVEDEDGKNEAA</sequence>
<evidence type="ECO:0000313" key="3">
    <source>
        <dbReference type="Proteomes" id="UP001178507"/>
    </source>
</evidence>
<dbReference type="AlphaFoldDB" id="A0AA36JIC8"/>
<evidence type="ECO:0000313" key="2">
    <source>
        <dbReference type="EMBL" id="CAJ1405990.1"/>
    </source>
</evidence>
<proteinExistence type="predicted"/>
<protein>
    <submittedName>
        <fullName evidence="2">Uncharacterized protein</fullName>
    </submittedName>
</protein>
<accession>A0AA36JIC8</accession>
<feature type="region of interest" description="Disordered" evidence="1">
    <location>
        <begin position="72"/>
        <end position="108"/>
    </location>
</feature>
<organism evidence="2 3">
    <name type="scientific">Effrenium voratum</name>
    <dbReference type="NCBI Taxonomy" id="2562239"/>
    <lineage>
        <taxon>Eukaryota</taxon>
        <taxon>Sar</taxon>
        <taxon>Alveolata</taxon>
        <taxon>Dinophyceae</taxon>
        <taxon>Suessiales</taxon>
        <taxon>Symbiodiniaceae</taxon>
        <taxon>Effrenium</taxon>
    </lineage>
</organism>
<evidence type="ECO:0000256" key="1">
    <source>
        <dbReference type="SAM" id="MobiDB-lite"/>
    </source>
</evidence>
<dbReference type="Proteomes" id="UP001178507">
    <property type="component" value="Unassembled WGS sequence"/>
</dbReference>
<dbReference type="EMBL" id="CAUJNA010003611">
    <property type="protein sequence ID" value="CAJ1405990.1"/>
    <property type="molecule type" value="Genomic_DNA"/>
</dbReference>
<feature type="compositionally biased region" description="Acidic residues" evidence="1">
    <location>
        <begin position="920"/>
        <end position="931"/>
    </location>
</feature>
<keyword evidence="3" id="KW-1185">Reference proteome</keyword>
<feature type="region of interest" description="Disordered" evidence="1">
    <location>
        <begin position="897"/>
        <end position="931"/>
    </location>
</feature>
<name>A0AA36JIC8_9DINO</name>
<reference evidence="2" key="1">
    <citation type="submission" date="2023-08" db="EMBL/GenBank/DDBJ databases">
        <authorList>
            <person name="Chen Y."/>
            <person name="Shah S."/>
            <person name="Dougan E. K."/>
            <person name="Thang M."/>
            <person name="Chan C."/>
        </authorList>
    </citation>
    <scope>NUCLEOTIDE SEQUENCE</scope>
</reference>
<feature type="region of interest" description="Disordered" evidence="1">
    <location>
        <begin position="1"/>
        <end position="20"/>
    </location>
</feature>
<feature type="compositionally biased region" description="Basic and acidic residues" evidence="1">
    <location>
        <begin position="79"/>
        <end position="101"/>
    </location>
</feature>